<gene>
    <name evidence="2" type="ORF">E5676_scaffold790G00210</name>
</gene>
<reference evidence="2 3" key="1">
    <citation type="submission" date="2019-08" db="EMBL/GenBank/DDBJ databases">
        <title>Draft genome sequences of two oriental melons (Cucumis melo L. var makuwa).</title>
        <authorList>
            <person name="Kwon S.-Y."/>
        </authorList>
    </citation>
    <scope>NUCLEOTIDE SEQUENCE [LARGE SCALE GENOMIC DNA]</scope>
    <source>
        <strain evidence="3">cv. Chang Bougi</strain>
        <tissue evidence="2">Leaf</tissue>
    </source>
</reference>
<feature type="region of interest" description="Disordered" evidence="1">
    <location>
        <begin position="1"/>
        <end position="34"/>
    </location>
</feature>
<sequence length="243" mass="27076">MGQAESVAAVSPPNDLPPSPNPSASPVSGSSSGPPSMESLIAGMIHVQEIESSGAKRVKDYCNNRNSLVCSMACFVKGLYSSFTAWFIHGYRTYDTLQGYKQLTVWLTVEKGWLLKKKDSWKWVSYGTRSCHSNCKGEQRKDRIRRTLIGKFLQRHTQKFDIGTWLIDLCLSVCEGDKHNDRLSFSCYPEVSFRLQVGKRARWRENCGATQNGPKDGRSFQRVANARPVSETTGNALAAKETG</sequence>
<evidence type="ECO:0000313" key="3">
    <source>
        <dbReference type="Proteomes" id="UP000321947"/>
    </source>
</evidence>
<dbReference type="AlphaFoldDB" id="A0A5D3CXI0"/>
<feature type="region of interest" description="Disordered" evidence="1">
    <location>
        <begin position="208"/>
        <end position="243"/>
    </location>
</feature>
<dbReference type="Proteomes" id="UP000321947">
    <property type="component" value="Unassembled WGS sequence"/>
</dbReference>
<evidence type="ECO:0000256" key="1">
    <source>
        <dbReference type="SAM" id="MobiDB-lite"/>
    </source>
</evidence>
<comment type="caution">
    <text evidence="2">The sequence shown here is derived from an EMBL/GenBank/DDBJ whole genome shotgun (WGS) entry which is preliminary data.</text>
</comment>
<feature type="compositionally biased region" description="Low complexity" evidence="1">
    <location>
        <begin position="24"/>
        <end position="34"/>
    </location>
</feature>
<proteinExistence type="predicted"/>
<name>A0A5D3CXI0_CUCMM</name>
<organism evidence="2 3">
    <name type="scientific">Cucumis melo var. makuwa</name>
    <name type="common">Oriental melon</name>
    <dbReference type="NCBI Taxonomy" id="1194695"/>
    <lineage>
        <taxon>Eukaryota</taxon>
        <taxon>Viridiplantae</taxon>
        <taxon>Streptophyta</taxon>
        <taxon>Embryophyta</taxon>
        <taxon>Tracheophyta</taxon>
        <taxon>Spermatophyta</taxon>
        <taxon>Magnoliopsida</taxon>
        <taxon>eudicotyledons</taxon>
        <taxon>Gunneridae</taxon>
        <taxon>Pentapetalae</taxon>
        <taxon>rosids</taxon>
        <taxon>fabids</taxon>
        <taxon>Cucurbitales</taxon>
        <taxon>Cucurbitaceae</taxon>
        <taxon>Benincaseae</taxon>
        <taxon>Cucumis</taxon>
    </lineage>
</organism>
<dbReference type="EMBL" id="SSTD01008708">
    <property type="protein sequence ID" value="TYK15156.1"/>
    <property type="molecule type" value="Genomic_DNA"/>
</dbReference>
<feature type="compositionally biased region" description="Pro residues" evidence="1">
    <location>
        <begin position="14"/>
        <end position="23"/>
    </location>
</feature>
<protein>
    <submittedName>
        <fullName evidence="2">Mitochondrial intermembrane space import and assembly protein 40</fullName>
    </submittedName>
</protein>
<accession>A0A5D3CXI0</accession>
<evidence type="ECO:0000313" key="2">
    <source>
        <dbReference type="EMBL" id="TYK15156.1"/>
    </source>
</evidence>